<organism evidence="7 8">
    <name type="scientific">Sphingomonas populi</name>
    <dbReference type="NCBI Taxonomy" id="2484750"/>
    <lineage>
        <taxon>Bacteria</taxon>
        <taxon>Pseudomonadati</taxon>
        <taxon>Pseudomonadota</taxon>
        <taxon>Alphaproteobacteria</taxon>
        <taxon>Sphingomonadales</taxon>
        <taxon>Sphingomonadaceae</taxon>
        <taxon>Sphingomonas</taxon>
    </lineage>
</organism>
<dbReference type="Pfam" id="PF00440">
    <property type="entry name" value="TetR_N"/>
    <property type="match status" value="1"/>
</dbReference>
<gene>
    <name evidence="7" type="ORF">EWE75_09885</name>
</gene>
<feature type="DNA-binding region" description="H-T-H motif" evidence="5">
    <location>
        <begin position="39"/>
        <end position="58"/>
    </location>
</feature>
<dbReference type="InterPro" id="IPR036271">
    <property type="entry name" value="Tet_transcr_reg_TetR-rel_C_sf"/>
</dbReference>
<dbReference type="GO" id="GO:0003700">
    <property type="term" value="F:DNA-binding transcription factor activity"/>
    <property type="evidence" value="ECO:0007669"/>
    <property type="project" value="TreeGrafter"/>
</dbReference>
<name>A0A4Q6Y4C8_9SPHN</name>
<evidence type="ECO:0000256" key="5">
    <source>
        <dbReference type="PROSITE-ProRule" id="PRU00335"/>
    </source>
</evidence>
<evidence type="ECO:0000256" key="3">
    <source>
        <dbReference type="ARBA" id="ARBA00023125"/>
    </source>
</evidence>
<dbReference type="InterPro" id="IPR050109">
    <property type="entry name" value="HTH-type_TetR-like_transc_reg"/>
</dbReference>
<dbReference type="OrthoDB" id="9779746at2"/>
<evidence type="ECO:0000259" key="6">
    <source>
        <dbReference type="PROSITE" id="PS50977"/>
    </source>
</evidence>
<dbReference type="PROSITE" id="PS50977">
    <property type="entry name" value="HTH_TETR_2"/>
    <property type="match status" value="1"/>
</dbReference>
<dbReference type="RefSeq" id="WP_130156936.1">
    <property type="nucleotide sequence ID" value="NZ_SGIS01000012.1"/>
</dbReference>
<dbReference type="EMBL" id="SGIS01000012">
    <property type="protein sequence ID" value="RZF64694.1"/>
    <property type="molecule type" value="Genomic_DNA"/>
</dbReference>
<dbReference type="Gene3D" id="1.10.10.60">
    <property type="entry name" value="Homeodomain-like"/>
    <property type="match status" value="1"/>
</dbReference>
<dbReference type="PANTHER" id="PTHR30055:SF175">
    <property type="entry name" value="HTH-TYPE TRANSCRIPTIONAL REPRESSOR KSTR2"/>
    <property type="match status" value="1"/>
</dbReference>
<dbReference type="InterPro" id="IPR009057">
    <property type="entry name" value="Homeodomain-like_sf"/>
</dbReference>
<dbReference type="InterPro" id="IPR001647">
    <property type="entry name" value="HTH_TetR"/>
</dbReference>
<dbReference type="InterPro" id="IPR023772">
    <property type="entry name" value="DNA-bd_HTH_TetR-type_CS"/>
</dbReference>
<dbReference type="PRINTS" id="PR00455">
    <property type="entry name" value="HTHTETR"/>
</dbReference>
<keyword evidence="4" id="KW-0804">Transcription</keyword>
<dbReference type="PANTHER" id="PTHR30055">
    <property type="entry name" value="HTH-TYPE TRANSCRIPTIONAL REGULATOR RUTR"/>
    <property type="match status" value="1"/>
</dbReference>
<protein>
    <submittedName>
        <fullName evidence="7">TetR/AcrR family transcriptional regulator</fullName>
    </submittedName>
</protein>
<accession>A0A4Q6Y4C8</accession>
<evidence type="ECO:0000256" key="2">
    <source>
        <dbReference type="ARBA" id="ARBA00023015"/>
    </source>
</evidence>
<keyword evidence="2" id="KW-0805">Transcription regulation</keyword>
<keyword evidence="3 5" id="KW-0238">DNA-binding</keyword>
<dbReference type="InterPro" id="IPR041490">
    <property type="entry name" value="KstR2_TetR_C"/>
</dbReference>
<sequence length="205" mass="23424">MARQATKKRQTTEAHDEKRNEILRHCANLFDKVGYHKASMQMLADEVGLGKPTLYHYFPSKHAILYAIHEAHMTALLDGLADETFSDDPLGKLRAACINILRQIAEHPGYVRAFMDHYEDLEGTMRNQIRAQRKDYFERVRGTVVSGIETGQFLDCDPDLTTYGFLGMCNWAYKWYPPLAKKHPPEDVADALCRPFFEGLSLAKS</sequence>
<keyword evidence="1" id="KW-0678">Repressor</keyword>
<dbReference type="AlphaFoldDB" id="A0A4Q6Y4C8"/>
<keyword evidence="8" id="KW-1185">Reference proteome</keyword>
<evidence type="ECO:0000313" key="8">
    <source>
        <dbReference type="Proteomes" id="UP000292085"/>
    </source>
</evidence>
<dbReference type="Gene3D" id="1.10.357.10">
    <property type="entry name" value="Tetracycline Repressor, domain 2"/>
    <property type="match status" value="1"/>
</dbReference>
<evidence type="ECO:0000256" key="4">
    <source>
        <dbReference type="ARBA" id="ARBA00023163"/>
    </source>
</evidence>
<dbReference type="Pfam" id="PF17932">
    <property type="entry name" value="TetR_C_24"/>
    <property type="match status" value="1"/>
</dbReference>
<dbReference type="GO" id="GO:0000976">
    <property type="term" value="F:transcription cis-regulatory region binding"/>
    <property type="evidence" value="ECO:0007669"/>
    <property type="project" value="TreeGrafter"/>
</dbReference>
<dbReference type="SUPFAM" id="SSF46689">
    <property type="entry name" value="Homeodomain-like"/>
    <property type="match status" value="1"/>
</dbReference>
<feature type="domain" description="HTH tetR-type" evidence="6">
    <location>
        <begin position="16"/>
        <end position="76"/>
    </location>
</feature>
<dbReference type="SUPFAM" id="SSF48498">
    <property type="entry name" value="Tetracyclin repressor-like, C-terminal domain"/>
    <property type="match status" value="1"/>
</dbReference>
<evidence type="ECO:0000313" key="7">
    <source>
        <dbReference type="EMBL" id="RZF64694.1"/>
    </source>
</evidence>
<dbReference type="PROSITE" id="PS01081">
    <property type="entry name" value="HTH_TETR_1"/>
    <property type="match status" value="1"/>
</dbReference>
<comment type="caution">
    <text evidence="7">The sequence shown here is derived from an EMBL/GenBank/DDBJ whole genome shotgun (WGS) entry which is preliminary data.</text>
</comment>
<dbReference type="Proteomes" id="UP000292085">
    <property type="component" value="Unassembled WGS sequence"/>
</dbReference>
<reference evidence="7 8" key="1">
    <citation type="submission" date="2019-02" db="EMBL/GenBank/DDBJ databases">
        <authorList>
            <person name="Li Y."/>
        </authorList>
    </citation>
    <scope>NUCLEOTIDE SEQUENCE [LARGE SCALE GENOMIC DNA]</scope>
    <source>
        <strain evidence="7 8">3-7</strain>
    </source>
</reference>
<evidence type="ECO:0000256" key="1">
    <source>
        <dbReference type="ARBA" id="ARBA00022491"/>
    </source>
</evidence>
<proteinExistence type="predicted"/>